<proteinExistence type="predicted"/>
<feature type="compositionally biased region" description="Low complexity" evidence="1">
    <location>
        <begin position="108"/>
        <end position="119"/>
    </location>
</feature>
<feature type="non-terminal residue" evidence="2">
    <location>
        <position position="185"/>
    </location>
</feature>
<feature type="region of interest" description="Disordered" evidence="1">
    <location>
        <begin position="84"/>
        <end position="119"/>
    </location>
</feature>
<organism evidence="2">
    <name type="scientific">Chromera velia CCMP2878</name>
    <dbReference type="NCBI Taxonomy" id="1169474"/>
    <lineage>
        <taxon>Eukaryota</taxon>
        <taxon>Sar</taxon>
        <taxon>Alveolata</taxon>
        <taxon>Colpodellida</taxon>
        <taxon>Chromeraceae</taxon>
        <taxon>Chromera</taxon>
    </lineage>
</organism>
<accession>A0A0G4HWU1</accession>
<protein>
    <submittedName>
        <fullName evidence="2">Uncharacterized protein</fullName>
    </submittedName>
</protein>
<feature type="region of interest" description="Disordered" evidence="1">
    <location>
        <begin position="153"/>
        <end position="173"/>
    </location>
</feature>
<dbReference type="AlphaFoldDB" id="A0A0G4HWU1"/>
<evidence type="ECO:0000313" key="2">
    <source>
        <dbReference type="EMBL" id="CEM48923.1"/>
    </source>
</evidence>
<evidence type="ECO:0000256" key="1">
    <source>
        <dbReference type="SAM" id="MobiDB-lite"/>
    </source>
</evidence>
<feature type="compositionally biased region" description="Basic and acidic residues" evidence="1">
    <location>
        <begin position="1"/>
        <end position="34"/>
    </location>
</feature>
<reference evidence="2" key="1">
    <citation type="submission" date="2014-11" db="EMBL/GenBank/DDBJ databases">
        <authorList>
            <person name="Otto D Thomas"/>
            <person name="Naeem Raeece"/>
        </authorList>
    </citation>
    <scope>NUCLEOTIDE SEQUENCE</scope>
</reference>
<feature type="compositionally biased region" description="Polar residues" evidence="1">
    <location>
        <begin position="35"/>
        <end position="52"/>
    </location>
</feature>
<gene>
    <name evidence="2" type="ORF">Cvel_32770</name>
</gene>
<name>A0A0G4HWU1_9ALVE</name>
<sequence>MSSLQDKARPLLEDVEVGPEHEDSGSTNSVERRNGNNVSKTITNGTSFYTNKTGRRNTLDESSRSLSRPPPIFVRAASATVSGPRVGFVPDVSRLQPDDDGSPRLRPRSSSGGISSADPRSVALRSKYMQHLGYDKLIMMGYVPNLKPLLDPPRELPELPNQDLPSPPPLGFTPRRIFVDTPRLV</sequence>
<feature type="region of interest" description="Disordered" evidence="1">
    <location>
        <begin position="1"/>
        <end position="70"/>
    </location>
</feature>
<dbReference type="EMBL" id="CDMZ01004191">
    <property type="protein sequence ID" value="CEM48923.1"/>
    <property type="molecule type" value="Genomic_DNA"/>
</dbReference>